<protein>
    <submittedName>
        <fullName evidence="1">Uncharacterized protein</fullName>
    </submittedName>
</protein>
<organism evidence="1 2">
    <name type="scientific">Brachionus plicatilis</name>
    <name type="common">Marine rotifer</name>
    <name type="synonym">Brachionus muelleri</name>
    <dbReference type="NCBI Taxonomy" id="10195"/>
    <lineage>
        <taxon>Eukaryota</taxon>
        <taxon>Metazoa</taxon>
        <taxon>Spiralia</taxon>
        <taxon>Gnathifera</taxon>
        <taxon>Rotifera</taxon>
        <taxon>Eurotatoria</taxon>
        <taxon>Monogononta</taxon>
        <taxon>Pseudotrocha</taxon>
        <taxon>Ploima</taxon>
        <taxon>Brachionidae</taxon>
        <taxon>Brachionus</taxon>
    </lineage>
</organism>
<proteinExistence type="predicted"/>
<dbReference type="EMBL" id="REGN01004328">
    <property type="protein sequence ID" value="RNA18001.1"/>
    <property type="molecule type" value="Genomic_DNA"/>
</dbReference>
<reference evidence="1 2" key="1">
    <citation type="journal article" date="2018" name="Sci. Rep.">
        <title>Genomic signatures of local adaptation to the degree of environmental predictability in rotifers.</title>
        <authorList>
            <person name="Franch-Gras L."/>
            <person name="Hahn C."/>
            <person name="Garcia-Roger E.M."/>
            <person name="Carmona M.J."/>
            <person name="Serra M."/>
            <person name="Gomez A."/>
        </authorList>
    </citation>
    <scope>NUCLEOTIDE SEQUENCE [LARGE SCALE GENOMIC DNA]</scope>
    <source>
        <strain evidence="1">HYR1</strain>
    </source>
</reference>
<comment type="caution">
    <text evidence="1">The sequence shown here is derived from an EMBL/GenBank/DDBJ whole genome shotgun (WGS) entry which is preliminary data.</text>
</comment>
<evidence type="ECO:0000313" key="1">
    <source>
        <dbReference type="EMBL" id="RNA18001.1"/>
    </source>
</evidence>
<dbReference type="AlphaFoldDB" id="A0A3M7R3Q0"/>
<sequence length="141" mass="15218">MEKNFRSQNPLGGAFLTAHALDISVDSFLPRLFLLSATCLVLNSSISISYSSSFSSSSSSCLLELVMLEPCESKWSLLQANRHPSLPILPSHFSSNFGEALSGLFFSTSLLSTWLSKNCELSKLGAESDSSSHALLKSPLI</sequence>
<gene>
    <name evidence="1" type="ORF">BpHYR1_012104</name>
</gene>
<dbReference type="Proteomes" id="UP000276133">
    <property type="component" value="Unassembled WGS sequence"/>
</dbReference>
<keyword evidence="2" id="KW-1185">Reference proteome</keyword>
<evidence type="ECO:0000313" key="2">
    <source>
        <dbReference type="Proteomes" id="UP000276133"/>
    </source>
</evidence>
<name>A0A3M7R3Q0_BRAPC</name>
<accession>A0A3M7R3Q0</accession>